<organism evidence="1 2">
    <name type="scientific">Rickenella mellea</name>
    <dbReference type="NCBI Taxonomy" id="50990"/>
    <lineage>
        <taxon>Eukaryota</taxon>
        <taxon>Fungi</taxon>
        <taxon>Dikarya</taxon>
        <taxon>Basidiomycota</taxon>
        <taxon>Agaricomycotina</taxon>
        <taxon>Agaricomycetes</taxon>
        <taxon>Hymenochaetales</taxon>
        <taxon>Rickenellaceae</taxon>
        <taxon>Rickenella</taxon>
    </lineage>
</organism>
<dbReference type="AlphaFoldDB" id="A0A4Y7Q8B4"/>
<dbReference type="OrthoDB" id="3139821at2759"/>
<dbReference type="VEuPathDB" id="FungiDB:BD410DRAFT_787412"/>
<protein>
    <recommendedName>
        <fullName evidence="3">F-box domain-containing protein</fullName>
    </recommendedName>
</protein>
<sequence length="359" mass="40455">MKLITDVVQCICEAADRETLLNLSLVTKEFRYASIPAVFREVQIIADWETVGPQVNFILENCDEVCKFVRQFRFIACEKPLRNFARKDSVNMENSPEFPSAICVLISKMTQLKRLGFDVPDARASSFEMAFAAGAVSLATVTVLRLSPYAEFLVKHCPAVTDVETCRDTTVTGMEPEPDTSAALLLINAVRDRPIVRFGLVRRYWRTSITNAIVNTIPFIRDLVMVAAEYPGGFDTHLLIFSRLTKLERLWLGHNPCPGISFHVTRLSHLHLEKPVKSKVGKGRRGPITMLSARACPKLNEMWVLSGSKYVHVKVKRKENGEIKLVDKCFWKVGEDVNGYPKMGLRRRVPANVVATNET</sequence>
<evidence type="ECO:0000313" key="2">
    <source>
        <dbReference type="Proteomes" id="UP000294933"/>
    </source>
</evidence>
<evidence type="ECO:0000313" key="1">
    <source>
        <dbReference type="EMBL" id="TDL23566.1"/>
    </source>
</evidence>
<proteinExistence type="predicted"/>
<evidence type="ECO:0008006" key="3">
    <source>
        <dbReference type="Google" id="ProtNLM"/>
    </source>
</evidence>
<reference evidence="1 2" key="1">
    <citation type="submission" date="2018-06" db="EMBL/GenBank/DDBJ databases">
        <title>A transcriptomic atlas of mushroom development highlights an independent origin of complex multicellularity.</title>
        <authorList>
            <consortium name="DOE Joint Genome Institute"/>
            <person name="Krizsan K."/>
            <person name="Almasi E."/>
            <person name="Merenyi Z."/>
            <person name="Sahu N."/>
            <person name="Viragh M."/>
            <person name="Koszo T."/>
            <person name="Mondo S."/>
            <person name="Kiss B."/>
            <person name="Balint B."/>
            <person name="Kues U."/>
            <person name="Barry K."/>
            <person name="Hegedus J.C."/>
            <person name="Henrissat B."/>
            <person name="Johnson J."/>
            <person name="Lipzen A."/>
            <person name="Ohm R."/>
            <person name="Nagy I."/>
            <person name="Pangilinan J."/>
            <person name="Yan J."/>
            <person name="Xiong Y."/>
            <person name="Grigoriev I.V."/>
            <person name="Hibbett D.S."/>
            <person name="Nagy L.G."/>
        </authorList>
    </citation>
    <scope>NUCLEOTIDE SEQUENCE [LARGE SCALE GENOMIC DNA]</scope>
    <source>
        <strain evidence="1 2">SZMC22713</strain>
    </source>
</reference>
<keyword evidence="2" id="KW-1185">Reference proteome</keyword>
<accession>A0A4Y7Q8B4</accession>
<dbReference type="EMBL" id="ML170170">
    <property type="protein sequence ID" value="TDL23566.1"/>
    <property type="molecule type" value="Genomic_DNA"/>
</dbReference>
<name>A0A4Y7Q8B4_9AGAM</name>
<gene>
    <name evidence="1" type="ORF">BD410DRAFT_787412</name>
</gene>
<dbReference type="Proteomes" id="UP000294933">
    <property type="component" value="Unassembled WGS sequence"/>
</dbReference>